<dbReference type="InterPro" id="IPR003852">
    <property type="entry name" value="Sig_transdc_His_kinase_KdpD_N"/>
</dbReference>
<dbReference type="InterPro" id="IPR027417">
    <property type="entry name" value="P-loop_NTPase"/>
</dbReference>
<evidence type="ECO:0000256" key="2">
    <source>
        <dbReference type="ARBA" id="ARBA00022777"/>
    </source>
</evidence>
<dbReference type="PANTHER" id="PTHR45569">
    <property type="entry name" value="SENSOR PROTEIN KDPD"/>
    <property type="match status" value="1"/>
</dbReference>
<dbReference type="PANTHER" id="PTHR45569:SF1">
    <property type="entry name" value="SENSOR PROTEIN KDPD"/>
    <property type="match status" value="1"/>
</dbReference>
<evidence type="ECO:0000259" key="4">
    <source>
        <dbReference type="Pfam" id="PF02702"/>
    </source>
</evidence>
<sequence length="376" mass="42899">MEEENKESSVRKFLDLVKKSRRGKFKVYIGMSAGVGKTYRMLQEAHALLKNGIDIQIGYIETHNRAETQALLLGLPLIARRKIFYKGKELEEMDVNAIMSLHPEVVIVDELAHTNVEGSKNGKRWQDVVDILEAGISVISAVNIQHLESMNGEIEKIAGISITERIPDKILELADEIVNIDLTADELIDRLKSGKIYDESKIERALGNFFQSERILQLRELALKEVAHHLERKISLEIPKQIKLRPERFMACISTNHDTAKIVIRKTARLASYYRSPWIVLYVQNSNERGDRIKLDLQRHLINNFKMATELGAEVIKVKSNDITQAIIKMAEEKEITTICIGKPHLNLFQIIMRTAIFNQLLQRISATETDLVILS</sequence>
<dbReference type="InterPro" id="IPR052023">
    <property type="entry name" value="Histidine_kinase_KdpD"/>
</dbReference>
<dbReference type="GO" id="GO:0005886">
    <property type="term" value="C:plasma membrane"/>
    <property type="evidence" value="ECO:0007669"/>
    <property type="project" value="TreeGrafter"/>
</dbReference>
<dbReference type="Pfam" id="PF02702">
    <property type="entry name" value="KdpD"/>
    <property type="match status" value="1"/>
</dbReference>
<feature type="domain" description="Signal transduction histidine kinase osmosensitive K+ channel sensor N-terminal" evidence="4">
    <location>
        <begin position="21"/>
        <end position="229"/>
    </location>
</feature>
<dbReference type="Gene3D" id="3.40.50.300">
    <property type="entry name" value="P-loop containing nucleotide triphosphate hydrolases"/>
    <property type="match status" value="1"/>
</dbReference>
<protein>
    <submittedName>
        <fullName evidence="5">Sensor protein KdpD</fullName>
    </submittedName>
</protein>
<dbReference type="AlphaFoldDB" id="A0AAJ6B593"/>
<dbReference type="GO" id="GO:0005737">
    <property type="term" value="C:cytoplasm"/>
    <property type="evidence" value="ECO:0007669"/>
    <property type="project" value="UniProtKB-ARBA"/>
</dbReference>
<evidence type="ECO:0000256" key="1">
    <source>
        <dbReference type="ARBA" id="ARBA00022679"/>
    </source>
</evidence>
<organism evidence="5 6">
    <name type="scientific">Candidatus Pedobacter colombiensis</name>
    <dbReference type="NCBI Taxonomy" id="3121371"/>
    <lineage>
        <taxon>Bacteria</taxon>
        <taxon>Pseudomonadati</taxon>
        <taxon>Bacteroidota</taxon>
        <taxon>Sphingobacteriia</taxon>
        <taxon>Sphingobacteriales</taxon>
        <taxon>Sphingobacteriaceae</taxon>
        <taxon>Pedobacter</taxon>
    </lineage>
</organism>
<evidence type="ECO:0000313" key="5">
    <source>
        <dbReference type="EMBL" id="WEK17539.1"/>
    </source>
</evidence>
<dbReference type="EMBL" id="CP119313">
    <property type="protein sequence ID" value="WEK17539.1"/>
    <property type="molecule type" value="Genomic_DNA"/>
</dbReference>
<dbReference type="FunFam" id="3.40.50.300:FF:000483">
    <property type="entry name" value="Sensor histidine kinase KdpD"/>
    <property type="match status" value="1"/>
</dbReference>
<accession>A0AAJ6B593</accession>
<name>A0AAJ6B593_9SPHI</name>
<keyword evidence="3" id="KW-0902">Two-component regulatory system</keyword>
<dbReference type="Proteomes" id="UP001214530">
    <property type="component" value="Chromosome"/>
</dbReference>
<gene>
    <name evidence="5" type="ORF">P0Y49_12105</name>
</gene>
<dbReference type="GO" id="GO:0000155">
    <property type="term" value="F:phosphorelay sensor kinase activity"/>
    <property type="evidence" value="ECO:0007669"/>
    <property type="project" value="InterPro"/>
</dbReference>
<proteinExistence type="predicted"/>
<evidence type="ECO:0000256" key="3">
    <source>
        <dbReference type="ARBA" id="ARBA00023012"/>
    </source>
</evidence>
<keyword evidence="1" id="KW-0808">Transferase</keyword>
<evidence type="ECO:0000313" key="6">
    <source>
        <dbReference type="Proteomes" id="UP001214530"/>
    </source>
</evidence>
<reference evidence="5" key="1">
    <citation type="submission" date="2023-03" db="EMBL/GenBank/DDBJ databases">
        <title>Andean soil-derived lignocellulolytic bacterial consortium as a source of novel taxa and putative plastic-active enzymes.</title>
        <authorList>
            <person name="Diaz-Garcia L."/>
            <person name="Chuvochina M."/>
            <person name="Feuerriegel G."/>
            <person name="Bunk B."/>
            <person name="Sproer C."/>
            <person name="Streit W.R."/>
            <person name="Rodriguez L.M."/>
            <person name="Overmann J."/>
            <person name="Jimenez D.J."/>
        </authorList>
    </citation>
    <scope>NUCLEOTIDE SEQUENCE</scope>
    <source>
        <strain evidence="5">MAG 3858</strain>
    </source>
</reference>
<keyword evidence="2" id="KW-0418">Kinase</keyword>